<evidence type="ECO:0000313" key="8">
    <source>
        <dbReference type="EMBL" id="QCT02439.1"/>
    </source>
</evidence>
<accession>A0A4P8XPW1</accession>
<dbReference type="AlphaFoldDB" id="A0A4P8XPW1"/>
<protein>
    <submittedName>
        <fullName evidence="8">ABC transporter, substrate-binding protein</fullName>
    </submittedName>
</protein>
<evidence type="ECO:0000256" key="4">
    <source>
        <dbReference type="RuleBase" id="RU003512"/>
    </source>
</evidence>
<sequence length="398" mass="43729">MKWKTAYGALLLSLVMVVTGCGNDTGSQKAAISEEKINVITTFYPIYEFARTIGGEDANVINLLPTGVEAHDWTPRSQDIIQTSKAQLFLYNGAGMEGWVPGFLKGLDQDSQVKPVEVSQGIDLIYTNEDDGHQHGHDHGGEAAAEEGRDHDHSGEAAAEEGHDHDHSGEAAAEEGHDHDHSGEAAAEEEHDHDHSGEAAAEEGHDHDHSGEAAAEEKQPAVDAKYVDPHTWVSPKSAQIMAENIYKSLAEADPDHADGYKERYEVLKEQLAALDQKFEQELAAFENRQIVVSHQAFGYLTRDYSLEQHAIMGLSPDAEPRAQDIVKLANTVRENNIRYIFFEELVSDQLAKTLAAETGVETLVLNPVEGLTKEQEASGENYFSLMENNLQNLKKALQ</sequence>
<dbReference type="SUPFAM" id="SSF53807">
    <property type="entry name" value="Helical backbone' metal receptor"/>
    <property type="match status" value="1"/>
</dbReference>
<feature type="coiled-coil region" evidence="5">
    <location>
        <begin position="257"/>
        <end position="288"/>
    </location>
</feature>
<keyword evidence="3 7" id="KW-0732">Signal</keyword>
<evidence type="ECO:0000256" key="3">
    <source>
        <dbReference type="ARBA" id="ARBA00022729"/>
    </source>
</evidence>
<dbReference type="PRINTS" id="PR00690">
    <property type="entry name" value="ADHESNFAMILY"/>
</dbReference>
<dbReference type="KEGG" id="palo:E6C60_1724"/>
<gene>
    <name evidence="8" type="ORF">E6C60_1724</name>
</gene>
<evidence type="ECO:0000256" key="6">
    <source>
        <dbReference type="SAM" id="MobiDB-lite"/>
    </source>
</evidence>
<dbReference type="PANTHER" id="PTHR42953">
    <property type="entry name" value="HIGH-AFFINITY ZINC UPTAKE SYSTEM PROTEIN ZNUA-RELATED"/>
    <property type="match status" value="1"/>
</dbReference>
<organism evidence="8 9">
    <name type="scientific">Paenibacillus algicola</name>
    <dbReference type="NCBI Taxonomy" id="2565926"/>
    <lineage>
        <taxon>Bacteria</taxon>
        <taxon>Bacillati</taxon>
        <taxon>Bacillota</taxon>
        <taxon>Bacilli</taxon>
        <taxon>Bacillales</taxon>
        <taxon>Paenibacillaceae</taxon>
        <taxon>Paenibacillus</taxon>
    </lineage>
</organism>
<dbReference type="InterPro" id="IPR006127">
    <property type="entry name" value="ZnuA-like"/>
</dbReference>
<keyword evidence="5" id="KW-0175">Coiled coil</keyword>
<feature type="compositionally biased region" description="Basic and acidic residues" evidence="6">
    <location>
        <begin position="130"/>
        <end position="221"/>
    </location>
</feature>
<evidence type="ECO:0000256" key="1">
    <source>
        <dbReference type="ARBA" id="ARBA00011028"/>
    </source>
</evidence>
<dbReference type="GO" id="GO:0030001">
    <property type="term" value="P:metal ion transport"/>
    <property type="evidence" value="ECO:0007669"/>
    <property type="project" value="InterPro"/>
</dbReference>
<keyword evidence="2 4" id="KW-0813">Transport</keyword>
<comment type="similarity">
    <text evidence="1 4">Belongs to the bacterial solute-binding protein 9 family.</text>
</comment>
<dbReference type="InterPro" id="IPR006129">
    <property type="entry name" value="AdhesinB"/>
</dbReference>
<feature type="chain" id="PRO_5039137354" evidence="7">
    <location>
        <begin position="21"/>
        <end position="398"/>
    </location>
</feature>
<dbReference type="InterPro" id="IPR050492">
    <property type="entry name" value="Bact_metal-bind_prot9"/>
</dbReference>
<proteinExistence type="inferred from homology"/>
<evidence type="ECO:0000313" key="9">
    <source>
        <dbReference type="Proteomes" id="UP000300879"/>
    </source>
</evidence>
<evidence type="ECO:0000256" key="2">
    <source>
        <dbReference type="ARBA" id="ARBA00022448"/>
    </source>
</evidence>
<evidence type="ECO:0000256" key="5">
    <source>
        <dbReference type="SAM" id="Coils"/>
    </source>
</evidence>
<dbReference type="Pfam" id="PF01297">
    <property type="entry name" value="ZnuA"/>
    <property type="match status" value="1"/>
</dbReference>
<feature type="region of interest" description="Disordered" evidence="6">
    <location>
        <begin position="128"/>
        <end position="221"/>
    </location>
</feature>
<reference evidence="8 9" key="1">
    <citation type="submission" date="2019-05" db="EMBL/GenBank/DDBJ databases">
        <authorList>
            <person name="Chen C."/>
        </authorList>
    </citation>
    <scope>NUCLEOTIDE SEQUENCE [LARGE SCALE GENOMIC DNA]</scope>
    <source>
        <strain evidence="8 9">HB172198</strain>
    </source>
</reference>
<dbReference type="PROSITE" id="PS51257">
    <property type="entry name" value="PROKAR_LIPOPROTEIN"/>
    <property type="match status" value="1"/>
</dbReference>
<dbReference type="GO" id="GO:0007155">
    <property type="term" value="P:cell adhesion"/>
    <property type="evidence" value="ECO:0007669"/>
    <property type="project" value="InterPro"/>
</dbReference>
<name>A0A4P8XPW1_9BACL</name>
<dbReference type="InterPro" id="IPR006128">
    <property type="entry name" value="Lipoprotein_PsaA-like"/>
</dbReference>
<feature type="signal peptide" evidence="7">
    <location>
        <begin position="1"/>
        <end position="20"/>
    </location>
</feature>
<dbReference type="EMBL" id="CP040396">
    <property type="protein sequence ID" value="QCT02439.1"/>
    <property type="molecule type" value="Genomic_DNA"/>
</dbReference>
<dbReference type="GO" id="GO:0046872">
    <property type="term" value="F:metal ion binding"/>
    <property type="evidence" value="ECO:0007669"/>
    <property type="project" value="InterPro"/>
</dbReference>
<dbReference type="Proteomes" id="UP000300879">
    <property type="component" value="Chromosome"/>
</dbReference>
<dbReference type="Gene3D" id="3.40.50.1980">
    <property type="entry name" value="Nitrogenase molybdenum iron protein domain"/>
    <property type="match status" value="3"/>
</dbReference>
<evidence type="ECO:0000256" key="7">
    <source>
        <dbReference type="SAM" id="SignalP"/>
    </source>
</evidence>
<dbReference type="RefSeq" id="WP_138225462.1">
    <property type="nucleotide sequence ID" value="NZ_CP040396.1"/>
</dbReference>
<dbReference type="OrthoDB" id="9810636at2"/>
<dbReference type="PRINTS" id="PR00691">
    <property type="entry name" value="ADHESINB"/>
</dbReference>
<keyword evidence="9" id="KW-1185">Reference proteome</keyword>
<dbReference type="PANTHER" id="PTHR42953:SF3">
    <property type="entry name" value="HIGH-AFFINITY ZINC UPTAKE SYSTEM PROTEIN ZNUA"/>
    <property type="match status" value="1"/>
</dbReference>